<dbReference type="SMART" id="SM00320">
    <property type="entry name" value="WD40"/>
    <property type="match status" value="3"/>
</dbReference>
<feature type="region of interest" description="Disordered" evidence="5">
    <location>
        <begin position="1545"/>
        <end position="1601"/>
    </location>
</feature>
<dbReference type="PANTHER" id="PTHR23193:SF46">
    <property type="entry name" value="NUCLEAR PORE COMPLEX PROTEIN NUP214"/>
    <property type="match status" value="1"/>
</dbReference>
<protein>
    <recommendedName>
        <fullName evidence="6">Nucleoporin Nup159/Nup146 N-terminal domain-containing protein</fullName>
    </recommendedName>
</protein>
<evidence type="ECO:0000313" key="8">
    <source>
        <dbReference type="Proteomes" id="UP001347796"/>
    </source>
</evidence>
<feature type="domain" description="Nucleoporin Nup159/Nup146 N-terminal" evidence="6">
    <location>
        <begin position="32"/>
        <end position="389"/>
    </location>
</feature>
<evidence type="ECO:0000256" key="1">
    <source>
        <dbReference type="ARBA" id="ARBA00004123"/>
    </source>
</evidence>
<evidence type="ECO:0000259" key="6">
    <source>
        <dbReference type="Pfam" id="PF16755"/>
    </source>
</evidence>
<comment type="subcellular location">
    <subcellularLocation>
        <location evidence="1">Nucleus</location>
    </subcellularLocation>
</comment>
<feature type="region of interest" description="Disordered" evidence="5">
    <location>
        <begin position="1628"/>
        <end position="1652"/>
    </location>
</feature>
<feature type="compositionally biased region" description="Polar residues" evidence="5">
    <location>
        <begin position="1402"/>
        <end position="1420"/>
    </location>
</feature>
<dbReference type="Pfam" id="PF16755">
    <property type="entry name" value="Beta-prop_NUP159_NUP214"/>
    <property type="match status" value="1"/>
</dbReference>
<dbReference type="GO" id="GO:0008139">
    <property type="term" value="F:nuclear localization sequence binding"/>
    <property type="evidence" value="ECO:0007669"/>
    <property type="project" value="TreeGrafter"/>
</dbReference>
<feature type="compositionally biased region" description="Low complexity" evidence="5">
    <location>
        <begin position="1334"/>
        <end position="1353"/>
    </location>
</feature>
<dbReference type="SUPFAM" id="SSF117289">
    <property type="entry name" value="Nucleoporin domain"/>
    <property type="match status" value="1"/>
</dbReference>
<sequence>MSNPELPPERDVKEFRFQQLCKFRVTSTPEVPKERVQFLATSSKYGLTFIAVKDGIKVVDIQELIKLDSQHITERGKKFTQDIPVYTLLPITDPVIHLALSCDDLTLTVGCIANDNIILYLYDVRGFSQQGAQPKPFKTIRINGSPGSTLSDLAWNPEIGNTVLTCTSDGAVELLEIDDSINVLTLPSSIGANCLCWSPKGKQFVIGKKDGTLAQYDKTLQLRKNWPCPPVLDQEAGPYQVIDIVWLSTYMFLVAYLPQTVSESDQPQVLLITSSKEGNTKYDNFEDICFGTGEERNAKYYMNLIQKWDMAIISSANATETTIIGKNLNDKVTWEHWILEDSGRAELPLTEQKNDSFPVGFSICYLSACPDPKAEAASPLLLLLSTDGLLIPFYMIYSHPDAVMVTNPPQILSATGERKAIEGNGPKPAAPAPTPAQAPALANPLVGSSFQFVSKPSASTPATTAQGPSTVTQPSAPSSFSFTTPTSATVNVGNEAKSIFGGTGSSGFSFGSSASPTVPFGTKPVATPTSSVPSSQTPAFGSTALSSFSFTGTGGTNAFTTAGTLGGTTPAKLPFQGTSGNTTASPALSLFPGTPSFPTSYTAKTESSAVPPFTSKPSISTGAGIGVFSGAPASSVSGAGISKPTAIGGGSGMTSISGVTKSTSVTTFVQPTPQPKVNESGVTSNQQSVDTLIHETSEMTFTESILEEMAHFEQELQELKARTADCKCEIGTKQEMQKIKQTTEDFSKFYKEVRDLTKDQSREVADQKSQYLDSYAMAEDCKVRKERNNDPRYHKLLRSRALDPASADTLKKLQQQYQAIEQGVRDVDLILDTQWDSYQNRKAKTGRIQIPTSDAIYRALKSNHNLITGQRNKMDEIQEQLKHLQLYKSPLKHNLSETINSLSHGDISNRSSRRSSLKASPGGSVSPEKQAKLRNMLMNRTVPKIKSTVPANLSMSRIVSATSLQDSESRENTMDNSRELGKPSPTNVSALNRMNTNNTANLPPSSFTGQAFFKRPHPSSQQSPVQPFGSQPRINAGLGLDRAQFSVHNARVSGGFHGSLVSGTSMKAVNPAVGQTLISQLSPGDLATYVSNARQQGLLNQQYEDVTPPSSSRTPNEEYEDDYDDEDDDDDDDEDDDDDDDEDEAGFGSEYRFEQHEVYDDKSTPTGSARILEGKQNVVGKNLFGSPLPSFADAPGFPATDPNKIPEKPTSAPFDLSKKGFGFAGLQNPPAFGTSADKSTPSKGLFSFGNESTASFSAKSKVPPNQMGAGFSFANVAGANLFSQAAAEDAAVSLSAFGTTANKNKSPSPGGPTIGKGSAVDVTSHPNLLTLLTSEQAAEEAAASEQASSPESSHYFKDPKTGSVEIQAAKSGVSPSPTEGNEKSKIESTAADSKIATDKNTSRSSSVGFTNTPLSSGNFGSNTPISTPSSLSTSISSTISASKDKNNGESDAAKTMGLFSLKPSSVTSSSGATTTPGGFFGTSATTAGGIFGTSGVTTKADPGDDVKTTVSSTTAAPGGFFGASAITSETTGSITTSFGTLGGMFGKGSPTGNPTLSAPKLEFGSSTPAGDKVSTTTEESDEATKTDNSVPEKATTVPSVPGTVSSGLFVKPSLGTTATTSLFGSTPALSSATGLSSTTATTSSFGSLSTPTTTSSIFGGPASFGSTTGLGQSVFGSTAVSVSSNPSTTSSVFGGAPSFGQAPGFGQSVFGSTVPSVSSTATGFSTTTTSNSSGFGQPHSFGSTAAATSIFGSKPESTTTPSVFGSTGFASSTTTGSGFGQTSVFGQKTTFGQAPESAAPAPTFGQTTSQPSSGVGGFGGTGGGGGGGGGGLFSGLGGQPSAEKASTNVFGATQSFGTNNQQTGNLFGNQTNTTGFGSSTGGFGSNTTGGSFSQPTGGVASTGFGAASPTTPSAGGFGGTPSFGGASTFGGSPGFGAKPAFGSAPVFGSPGSSTTGGTFGSPPAFGATMGGASSFSGFSSASSPTFGSIAQTTDLPTFGSMSQQQPGGGFGSFGGGQQQQQQPPPAFGSASQGAFGNAPSFSSYR</sequence>
<feature type="compositionally biased region" description="Low complexity" evidence="5">
    <location>
        <begin position="1421"/>
        <end position="1441"/>
    </location>
</feature>
<feature type="compositionally biased region" description="Low complexity" evidence="5">
    <location>
        <begin position="1018"/>
        <end position="1032"/>
    </location>
</feature>
<feature type="compositionally biased region" description="Polar residues" evidence="5">
    <location>
        <begin position="1564"/>
        <end position="1577"/>
    </location>
</feature>
<keyword evidence="4" id="KW-0175">Coiled coil</keyword>
<evidence type="ECO:0000256" key="2">
    <source>
        <dbReference type="ARBA" id="ARBA00022448"/>
    </source>
</evidence>
<feature type="compositionally biased region" description="Gly residues" evidence="5">
    <location>
        <begin position="1814"/>
        <end position="1838"/>
    </location>
</feature>
<feature type="compositionally biased region" description="Acidic residues" evidence="5">
    <location>
        <begin position="1117"/>
        <end position="1145"/>
    </location>
</feature>
<feature type="region of interest" description="Disordered" evidence="5">
    <location>
        <begin position="1792"/>
        <end position="1844"/>
    </location>
</feature>
<dbReference type="InterPro" id="IPR015943">
    <property type="entry name" value="WD40/YVTN_repeat-like_dom_sf"/>
</dbReference>
<dbReference type="Proteomes" id="UP001347796">
    <property type="component" value="Unassembled WGS sequence"/>
</dbReference>
<feature type="region of interest" description="Disordered" evidence="5">
    <location>
        <begin position="1099"/>
        <end position="1173"/>
    </location>
</feature>
<feature type="region of interest" description="Disordered" evidence="5">
    <location>
        <begin position="1983"/>
        <end position="2045"/>
    </location>
</feature>
<feature type="coiled-coil region" evidence="4">
    <location>
        <begin position="702"/>
        <end position="729"/>
    </location>
</feature>
<comment type="caution">
    <text evidence="7">The sequence shown here is derived from an EMBL/GenBank/DDBJ whole genome shotgun (WGS) entry which is preliminary data.</text>
</comment>
<feature type="compositionally biased region" description="Basic and acidic residues" evidence="5">
    <location>
        <begin position="1442"/>
        <end position="1451"/>
    </location>
</feature>
<dbReference type="GO" id="GO:0005643">
    <property type="term" value="C:nuclear pore"/>
    <property type="evidence" value="ECO:0007669"/>
    <property type="project" value="TreeGrafter"/>
</dbReference>
<proteinExistence type="predicted"/>
<accession>A0AAN8Q272</accession>
<dbReference type="GO" id="GO:0006405">
    <property type="term" value="P:RNA export from nucleus"/>
    <property type="evidence" value="ECO:0007669"/>
    <property type="project" value="TreeGrafter"/>
</dbReference>
<dbReference type="EMBL" id="JAZGQO010000001">
    <property type="protein sequence ID" value="KAK6194862.1"/>
    <property type="molecule type" value="Genomic_DNA"/>
</dbReference>
<feature type="region of interest" description="Disordered" evidence="5">
    <location>
        <begin position="420"/>
        <end position="440"/>
    </location>
</feature>
<gene>
    <name evidence="7" type="ORF">SNE40_000400</name>
</gene>
<feature type="compositionally biased region" description="Low complexity" evidence="5">
    <location>
        <begin position="474"/>
        <end position="484"/>
    </location>
</feature>
<feature type="compositionally biased region" description="Polar residues" evidence="5">
    <location>
        <begin position="1324"/>
        <end position="1333"/>
    </location>
</feature>
<feature type="region of interest" description="Disordered" evidence="5">
    <location>
        <begin position="1299"/>
        <end position="1451"/>
    </location>
</feature>
<keyword evidence="3" id="KW-0539">Nucleus</keyword>
<feature type="compositionally biased region" description="Basic and acidic residues" evidence="5">
    <location>
        <begin position="967"/>
        <end position="981"/>
    </location>
</feature>
<feature type="compositionally biased region" description="Polar residues" evidence="5">
    <location>
        <begin position="1099"/>
        <end position="1114"/>
    </location>
</feature>
<feature type="compositionally biased region" description="Low complexity" evidence="5">
    <location>
        <begin position="1885"/>
        <end position="1894"/>
    </location>
</feature>
<dbReference type="InterPro" id="IPR001680">
    <property type="entry name" value="WD40_rpt"/>
</dbReference>
<reference evidence="7 8" key="1">
    <citation type="submission" date="2024-01" db="EMBL/GenBank/DDBJ databases">
        <title>The genome of the rayed Mediterranean limpet Patella caerulea (Linnaeus, 1758).</title>
        <authorList>
            <person name="Anh-Thu Weber A."/>
            <person name="Halstead-Nussloch G."/>
        </authorList>
    </citation>
    <scope>NUCLEOTIDE SEQUENCE [LARGE SCALE GENOMIC DNA]</scope>
    <source>
        <strain evidence="7">AATW-2023a</strain>
        <tissue evidence="7">Whole specimen</tissue>
    </source>
</reference>
<dbReference type="InterPro" id="IPR026054">
    <property type="entry name" value="Nucleoporin"/>
</dbReference>
<name>A0AAN8Q272_PATCE</name>
<feature type="region of interest" description="Disordered" evidence="5">
    <location>
        <begin position="961"/>
        <end position="1036"/>
    </location>
</feature>
<dbReference type="GO" id="GO:0006606">
    <property type="term" value="P:protein import into nucleus"/>
    <property type="evidence" value="ECO:0007669"/>
    <property type="project" value="TreeGrafter"/>
</dbReference>
<feature type="compositionally biased region" description="Polar residues" evidence="5">
    <location>
        <begin position="984"/>
        <end position="1009"/>
    </location>
</feature>
<keyword evidence="2" id="KW-0813">Transport</keyword>
<organism evidence="7 8">
    <name type="scientific">Patella caerulea</name>
    <name type="common">Rayed Mediterranean limpet</name>
    <dbReference type="NCBI Taxonomy" id="87958"/>
    <lineage>
        <taxon>Eukaryota</taxon>
        <taxon>Metazoa</taxon>
        <taxon>Spiralia</taxon>
        <taxon>Lophotrochozoa</taxon>
        <taxon>Mollusca</taxon>
        <taxon>Gastropoda</taxon>
        <taxon>Patellogastropoda</taxon>
        <taxon>Patelloidea</taxon>
        <taxon>Patellidae</taxon>
        <taxon>Patella</taxon>
    </lineage>
</organism>
<feature type="compositionally biased region" description="Gly residues" evidence="5">
    <location>
        <begin position="2006"/>
        <end position="2017"/>
    </location>
</feature>
<dbReference type="InterPro" id="IPR039462">
    <property type="entry name" value="Nup159/Nup146_N"/>
</dbReference>
<feature type="compositionally biased region" description="Polar residues" evidence="5">
    <location>
        <begin position="457"/>
        <end position="473"/>
    </location>
</feature>
<feature type="compositionally biased region" description="Low complexity" evidence="5">
    <location>
        <begin position="1628"/>
        <end position="1650"/>
    </location>
</feature>
<keyword evidence="8" id="KW-1185">Reference proteome</keyword>
<dbReference type="PANTHER" id="PTHR23193">
    <property type="entry name" value="NUCLEAR PORE COMPLEX PROTEIN NUP"/>
    <property type="match status" value="1"/>
</dbReference>
<feature type="region of interest" description="Disordered" evidence="5">
    <location>
        <begin position="1870"/>
        <end position="1907"/>
    </location>
</feature>
<evidence type="ECO:0000256" key="4">
    <source>
        <dbReference type="SAM" id="Coils"/>
    </source>
</evidence>
<feature type="compositionally biased region" description="Basic and acidic residues" evidence="5">
    <location>
        <begin position="1151"/>
        <end position="1163"/>
    </location>
</feature>
<dbReference type="GO" id="GO:0017056">
    <property type="term" value="F:structural constituent of nuclear pore"/>
    <property type="evidence" value="ECO:0007669"/>
    <property type="project" value="TreeGrafter"/>
</dbReference>
<evidence type="ECO:0000256" key="3">
    <source>
        <dbReference type="ARBA" id="ARBA00023242"/>
    </source>
</evidence>
<evidence type="ECO:0000313" key="7">
    <source>
        <dbReference type="EMBL" id="KAK6194862.1"/>
    </source>
</evidence>
<feature type="region of interest" description="Disordered" evidence="5">
    <location>
        <begin position="457"/>
        <end position="484"/>
    </location>
</feature>
<evidence type="ECO:0000256" key="5">
    <source>
        <dbReference type="SAM" id="MobiDB-lite"/>
    </source>
</evidence>
<feature type="region of interest" description="Disordered" evidence="5">
    <location>
        <begin position="1193"/>
        <end position="1216"/>
    </location>
</feature>
<dbReference type="Gene3D" id="2.130.10.10">
    <property type="entry name" value="YVTN repeat-like/Quinoprotein amine dehydrogenase"/>
    <property type="match status" value="1"/>
</dbReference>
<feature type="region of interest" description="Disordered" evidence="5">
    <location>
        <begin position="902"/>
        <end position="930"/>
    </location>
</feature>